<feature type="compositionally biased region" description="Basic residues" evidence="1">
    <location>
        <begin position="24"/>
        <end position="36"/>
    </location>
</feature>
<organism evidence="2 3">
    <name type="scientific">Tilletia horrida</name>
    <dbReference type="NCBI Taxonomy" id="155126"/>
    <lineage>
        <taxon>Eukaryota</taxon>
        <taxon>Fungi</taxon>
        <taxon>Dikarya</taxon>
        <taxon>Basidiomycota</taxon>
        <taxon>Ustilaginomycotina</taxon>
        <taxon>Exobasidiomycetes</taxon>
        <taxon>Tilletiales</taxon>
        <taxon>Tilletiaceae</taxon>
        <taxon>Tilletia</taxon>
    </lineage>
</organism>
<accession>A0AAN6H075</accession>
<evidence type="ECO:0000313" key="2">
    <source>
        <dbReference type="EMBL" id="KAK0556985.1"/>
    </source>
</evidence>
<proteinExistence type="predicted"/>
<evidence type="ECO:0008006" key="4">
    <source>
        <dbReference type="Google" id="ProtNLM"/>
    </source>
</evidence>
<reference evidence="2" key="1">
    <citation type="journal article" date="2023" name="PhytoFront">
        <title>Draft Genome Resources of Seven Strains of Tilletia horrida, Causal Agent of Kernel Smut of Rice.</title>
        <authorList>
            <person name="Khanal S."/>
            <person name="Antony Babu S."/>
            <person name="Zhou X.G."/>
        </authorList>
    </citation>
    <scope>NUCLEOTIDE SEQUENCE</scope>
    <source>
        <strain evidence="2">TX6</strain>
    </source>
</reference>
<dbReference type="AlphaFoldDB" id="A0AAN6H075"/>
<evidence type="ECO:0000256" key="1">
    <source>
        <dbReference type="SAM" id="MobiDB-lite"/>
    </source>
</evidence>
<sequence length="266" mass="29001">MVRSSPAPASSSLFTGPDAEAIFRKPKTAKKKKAMKQHSSGDDGSPLKTGKKRKAAANQDALESTIRSLLRKYDIEAERQIRRLTQMQASDITYAQSMSDVRIESIPLAVRQATLESFLREGKGNIQTFLGRQPTQHMKQSQEEWEHAKKRKAWPLMDIQSPGPSSDAAGPNPASSSGVFADAEASPKKTAKNPPMTRKTTTKSARAAGAGSSAKTGRSTRRASFVLRTQEGKELDVDAASSSQLQEIGLSESDAKMLRDILQRMQ</sequence>
<evidence type="ECO:0000313" key="3">
    <source>
        <dbReference type="Proteomes" id="UP001176517"/>
    </source>
</evidence>
<keyword evidence="3" id="KW-1185">Reference proteome</keyword>
<comment type="caution">
    <text evidence="2">The sequence shown here is derived from an EMBL/GenBank/DDBJ whole genome shotgun (WGS) entry which is preliminary data.</text>
</comment>
<dbReference type="Proteomes" id="UP001176517">
    <property type="component" value="Unassembled WGS sequence"/>
</dbReference>
<dbReference type="EMBL" id="JAPDMZ010000009">
    <property type="protein sequence ID" value="KAK0556985.1"/>
    <property type="molecule type" value="Genomic_DNA"/>
</dbReference>
<name>A0AAN6H075_9BASI</name>
<feature type="compositionally biased region" description="Polar residues" evidence="1">
    <location>
        <begin position="129"/>
        <end position="139"/>
    </location>
</feature>
<protein>
    <recommendedName>
        <fullName evidence="4">Borealin N-terminal domain-containing protein</fullName>
    </recommendedName>
</protein>
<gene>
    <name evidence="2" type="ORF">OC846_000830</name>
</gene>
<feature type="region of interest" description="Disordered" evidence="1">
    <location>
        <begin position="1"/>
        <end position="60"/>
    </location>
</feature>
<feature type="region of interest" description="Disordered" evidence="1">
    <location>
        <begin position="129"/>
        <end position="244"/>
    </location>
</feature>
<feature type="compositionally biased region" description="Low complexity" evidence="1">
    <location>
        <begin position="197"/>
        <end position="217"/>
    </location>
</feature>